<evidence type="ECO:0000313" key="3">
    <source>
        <dbReference type="Proteomes" id="UP000825729"/>
    </source>
</evidence>
<accession>A0AAV7EBF8</accession>
<evidence type="ECO:0000256" key="1">
    <source>
        <dbReference type="SAM" id="MobiDB-lite"/>
    </source>
</evidence>
<comment type="caution">
    <text evidence="2">The sequence shown here is derived from an EMBL/GenBank/DDBJ whole genome shotgun (WGS) entry which is preliminary data.</text>
</comment>
<reference evidence="2 3" key="1">
    <citation type="submission" date="2021-07" db="EMBL/GenBank/DDBJ databases">
        <title>The Aristolochia fimbriata genome: insights into angiosperm evolution, floral development and chemical biosynthesis.</title>
        <authorList>
            <person name="Jiao Y."/>
        </authorList>
    </citation>
    <scope>NUCLEOTIDE SEQUENCE [LARGE SCALE GENOMIC DNA]</scope>
    <source>
        <strain evidence="2">IBCAS-2021</strain>
        <tissue evidence="2">Leaf</tissue>
    </source>
</reference>
<gene>
    <name evidence="2" type="ORF">H6P81_016207</name>
</gene>
<feature type="region of interest" description="Disordered" evidence="1">
    <location>
        <begin position="26"/>
        <end position="49"/>
    </location>
</feature>
<feature type="compositionally biased region" description="Polar residues" evidence="1">
    <location>
        <begin position="32"/>
        <end position="49"/>
    </location>
</feature>
<evidence type="ECO:0000313" key="2">
    <source>
        <dbReference type="EMBL" id="KAG9444867.1"/>
    </source>
</evidence>
<dbReference type="Proteomes" id="UP000825729">
    <property type="component" value="Unassembled WGS sequence"/>
</dbReference>
<sequence length="213" mass="24361">MEIFSSFSSFPQPSYPWFNFTNMPPKKKQCSKESTTPSTSTRGNTGDTSTRLSRVFDDILNVMKERYVFIYVEGDALVPDKTPKHWEVGVHATENGRLILHGIRNSQMNIATDFFGRSIMILLWESFSGVYTILLEIFLEGLYGSFFGSLNNPMWKVYMNISIDFFLPGEKIVGSDLRNICSEDALDVLLEARTTRLLQMGRDRLMQTVVLIK</sequence>
<dbReference type="EMBL" id="JAINDJ010000006">
    <property type="protein sequence ID" value="KAG9444867.1"/>
    <property type="molecule type" value="Genomic_DNA"/>
</dbReference>
<keyword evidence="3" id="KW-1185">Reference proteome</keyword>
<dbReference type="AlphaFoldDB" id="A0AAV7EBF8"/>
<proteinExistence type="predicted"/>
<protein>
    <submittedName>
        <fullName evidence="2">Uncharacterized protein</fullName>
    </submittedName>
</protein>
<name>A0AAV7EBF8_ARIFI</name>
<organism evidence="2 3">
    <name type="scientific">Aristolochia fimbriata</name>
    <name type="common">White veined hardy Dutchman's pipe vine</name>
    <dbReference type="NCBI Taxonomy" id="158543"/>
    <lineage>
        <taxon>Eukaryota</taxon>
        <taxon>Viridiplantae</taxon>
        <taxon>Streptophyta</taxon>
        <taxon>Embryophyta</taxon>
        <taxon>Tracheophyta</taxon>
        <taxon>Spermatophyta</taxon>
        <taxon>Magnoliopsida</taxon>
        <taxon>Magnoliidae</taxon>
        <taxon>Piperales</taxon>
        <taxon>Aristolochiaceae</taxon>
        <taxon>Aristolochia</taxon>
    </lineage>
</organism>